<name>A0A1G2QHY8_9BACT</name>
<sequence length="277" mass="30369">MTPQLIDAHAHVNFAAFDADREAVIERALEAGYWHINVGTQKDTSQSAVNLANTYDEGVYAVIGLHPIHTSASYHDQAELGGEGPGFKSRGEVFDYEFYRELAQSQKVVGIGECGLDYFRPGEADRAAQQTAFKEQIRLASELGKPLMLHLRPGAGGPAYEEAASILKSESKVAGNAHFFAGTSEEARLFLDLGFTISFTGVITFTTDYDDLVKYVPLDRILVETDCPYVAPKPWRGKRNEPVYVAAVASRVAELKGMSVEQVATATMANTRRLFNI</sequence>
<evidence type="ECO:0000313" key="5">
    <source>
        <dbReference type="Proteomes" id="UP000177838"/>
    </source>
</evidence>
<proteinExistence type="predicted"/>
<reference evidence="4 5" key="1">
    <citation type="journal article" date="2016" name="Nat. Commun.">
        <title>Thousands of microbial genomes shed light on interconnected biogeochemical processes in an aquifer system.</title>
        <authorList>
            <person name="Anantharaman K."/>
            <person name="Brown C.T."/>
            <person name="Hug L.A."/>
            <person name="Sharon I."/>
            <person name="Castelle C.J."/>
            <person name="Probst A.J."/>
            <person name="Thomas B.C."/>
            <person name="Singh A."/>
            <person name="Wilkins M.J."/>
            <person name="Karaoz U."/>
            <person name="Brodie E.L."/>
            <person name="Williams K.H."/>
            <person name="Hubbard S.S."/>
            <person name="Banfield J.F."/>
        </authorList>
    </citation>
    <scope>NUCLEOTIDE SEQUENCE [LARGE SCALE GENOMIC DNA]</scope>
</reference>
<dbReference type="EMBL" id="MHTK01000001">
    <property type="protein sequence ID" value="OHA60254.1"/>
    <property type="molecule type" value="Genomic_DNA"/>
</dbReference>
<feature type="binding site" evidence="3">
    <location>
        <position position="226"/>
    </location>
    <ligand>
        <name>a divalent metal cation</name>
        <dbReference type="ChEBI" id="CHEBI:60240"/>
        <label>1</label>
    </ligand>
</feature>
<dbReference type="InterPro" id="IPR032466">
    <property type="entry name" value="Metal_Hydrolase"/>
</dbReference>
<evidence type="ECO:0008006" key="6">
    <source>
        <dbReference type="Google" id="ProtNLM"/>
    </source>
</evidence>
<comment type="caution">
    <text evidence="4">The sequence shown here is derived from an EMBL/GenBank/DDBJ whole genome shotgun (WGS) entry which is preliminary data.</text>
</comment>
<dbReference type="AlphaFoldDB" id="A0A1G2QHY8"/>
<evidence type="ECO:0000256" key="3">
    <source>
        <dbReference type="PIRSR" id="PIRSR005902-1"/>
    </source>
</evidence>
<dbReference type="PANTHER" id="PTHR46124">
    <property type="entry name" value="D-AMINOACYL-TRNA DEACYLASE"/>
    <property type="match status" value="1"/>
</dbReference>
<evidence type="ECO:0000256" key="2">
    <source>
        <dbReference type="ARBA" id="ARBA00022801"/>
    </source>
</evidence>
<dbReference type="Proteomes" id="UP000177838">
    <property type="component" value="Unassembled WGS sequence"/>
</dbReference>
<dbReference type="InterPro" id="IPR001130">
    <property type="entry name" value="TatD-like"/>
</dbReference>
<dbReference type="SUPFAM" id="SSF51556">
    <property type="entry name" value="Metallo-dependent hydrolases"/>
    <property type="match status" value="1"/>
</dbReference>
<feature type="binding site" evidence="3">
    <location>
        <position position="11"/>
    </location>
    <ligand>
        <name>a divalent metal cation</name>
        <dbReference type="ChEBI" id="CHEBI:60240"/>
        <label>1</label>
    </ligand>
</feature>
<dbReference type="Pfam" id="PF01026">
    <property type="entry name" value="TatD_DNase"/>
    <property type="match status" value="1"/>
</dbReference>
<dbReference type="GO" id="GO:0016788">
    <property type="term" value="F:hydrolase activity, acting on ester bonds"/>
    <property type="evidence" value="ECO:0007669"/>
    <property type="project" value="InterPro"/>
</dbReference>
<dbReference type="PROSITE" id="PS01091">
    <property type="entry name" value="TATD_3"/>
    <property type="match status" value="1"/>
</dbReference>
<protein>
    <recommendedName>
        <fullName evidence="6">Hydrolase TatD</fullName>
    </recommendedName>
</protein>
<dbReference type="FunFam" id="3.20.20.140:FF:000005">
    <property type="entry name" value="TatD family hydrolase"/>
    <property type="match status" value="1"/>
</dbReference>
<feature type="binding site" evidence="3">
    <location>
        <position position="9"/>
    </location>
    <ligand>
        <name>a divalent metal cation</name>
        <dbReference type="ChEBI" id="CHEBI:60240"/>
        <label>1</label>
    </ligand>
</feature>
<dbReference type="CDD" id="cd01310">
    <property type="entry name" value="TatD_DNAse"/>
    <property type="match status" value="1"/>
</dbReference>
<accession>A0A1G2QHY8</accession>
<organism evidence="4 5">
    <name type="scientific">Candidatus Vogelbacteria bacterium RIFOXYD1_FULL_46_19</name>
    <dbReference type="NCBI Taxonomy" id="1802439"/>
    <lineage>
        <taxon>Bacteria</taxon>
        <taxon>Candidatus Vogeliibacteriota</taxon>
    </lineage>
</organism>
<gene>
    <name evidence="4" type="ORF">A2589_03770</name>
</gene>
<feature type="binding site" evidence="3">
    <location>
        <position position="178"/>
    </location>
    <ligand>
        <name>a divalent metal cation</name>
        <dbReference type="ChEBI" id="CHEBI:60240"/>
        <label>2</label>
    </ligand>
</feature>
<keyword evidence="1 3" id="KW-0479">Metal-binding</keyword>
<dbReference type="InterPro" id="IPR018228">
    <property type="entry name" value="DNase_TatD-rel_CS"/>
</dbReference>
<feature type="binding site" evidence="3">
    <location>
        <position position="150"/>
    </location>
    <ligand>
        <name>a divalent metal cation</name>
        <dbReference type="ChEBI" id="CHEBI:60240"/>
        <label>2</label>
    </ligand>
</feature>
<dbReference type="PIRSF" id="PIRSF005902">
    <property type="entry name" value="DNase_TatD"/>
    <property type="match status" value="1"/>
</dbReference>
<dbReference type="PANTHER" id="PTHR46124:SF2">
    <property type="entry name" value="D-AMINOACYL-TRNA DEACYLASE"/>
    <property type="match status" value="1"/>
</dbReference>
<evidence type="ECO:0000256" key="1">
    <source>
        <dbReference type="ARBA" id="ARBA00022723"/>
    </source>
</evidence>
<dbReference type="STRING" id="1802439.A2589_03770"/>
<feature type="binding site" evidence="3">
    <location>
        <position position="113"/>
    </location>
    <ligand>
        <name>a divalent metal cation</name>
        <dbReference type="ChEBI" id="CHEBI:60240"/>
        <label>1</label>
    </ligand>
</feature>
<dbReference type="Gene3D" id="3.20.20.140">
    <property type="entry name" value="Metal-dependent hydrolases"/>
    <property type="match status" value="1"/>
</dbReference>
<keyword evidence="2" id="KW-0378">Hydrolase</keyword>
<evidence type="ECO:0000313" key="4">
    <source>
        <dbReference type="EMBL" id="OHA60254.1"/>
    </source>
</evidence>
<dbReference type="GO" id="GO:0046872">
    <property type="term" value="F:metal ion binding"/>
    <property type="evidence" value="ECO:0007669"/>
    <property type="project" value="UniProtKB-KW"/>
</dbReference>